<proteinExistence type="predicted"/>
<name>A0AAV3Y3B2_9GAST</name>
<organism evidence="1 2">
    <name type="scientific">Plakobranchus ocellatus</name>
    <dbReference type="NCBI Taxonomy" id="259542"/>
    <lineage>
        <taxon>Eukaryota</taxon>
        <taxon>Metazoa</taxon>
        <taxon>Spiralia</taxon>
        <taxon>Lophotrochozoa</taxon>
        <taxon>Mollusca</taxon>
        <taxon>Gastropoda</taxon>
        <taxon>Heterobranchia</taxon>
        <taxon>Euthyneura</taxon>
        <taxon>Panpulmonata</taxon>
        <taxon>Sacoglossa</taxon>
        <taxon>Placobranchoidea</taxon>
        <taxon>Plakobranchidae</taxon>
        <taxon>Plakobranchus</taxon>
    </lineage>
</organism>
<dbReference type="Proteomes" id="UP000735302">
    <property type="component" value="Unassembled WGS sequence"/>
</dbReference>
<comment type="caution">
    <text evidence="1">The sequence shown here is derived from an EMBL/GenBank/DDBJ whole genome shotgun (WGS) entry which is preliminary data.</text>
</comment>
<keyword evidence="2" id="KW-1185">Reference proteome</keyword>
<sequence>MAGLGSASEWLLQISGRARYPLGHRYPRGKTSDRIKGTTIILRKALRMDSPLGKEREPSGDPCYCSNLDSLILFGLHYKIGIRFWRSITLDSCE</sequence>
<reference evidence="1 2" key="1">
    <citation type="journal article" date="2021" name="Elife">
        <title>Chloroplast acquisition without the gene transfer in kleptoplastic sea slugs, Plakobranchus ocellatus.</title>
        <authorList>
            <person name="Maeda T."/>
            <person name="Takahashi S."/>
            <person name="Yoshida T."/>
            <person name="Shimamura S."/>
            <person name="Takaki Y."/>
            <person name="Nagai Y."/>
            <person name="Toyoda A."/>
            <person name="Suzuki Y."/>
            <person name="Arimoto A."/>
            <person name="Ishii H."/>
            <person name="Satoh N."/>
            <person name="Nishiyama T."/>
            <person name="Hasebe M."/>
            <person name="Maruyama T."/>
            <person name="Minagawa J."/>
            <person name="Obokata J."/>
            <person name="Shigenobu S."/>
        </authorList>
    </citation>
    <scope>NUCLEOTIDE SEQUENCE [LARGE SCALE GENOMIC DNA]</scope>
</reference>
<evidence type="ECO:0000313" key="1">
    <source>
        <dbReference type="EMBL" id="GFN77154.1"/>
    </source>
</evidence>
<dbReference type="AlphaFoldDB" id="A0AAV3Y3B2"/>
<gene>
    <name evidence="1" type="ORF">PoB_000366000</name>
</gene>
<protein>
    <submittedName>
        <fullName evidence="1">Uncharacterized protein</fullName>
    </submittedName>
</protein>
<accession>A0AAV3Y3B2</accession>
<evidence type="ECO:0000313" key="2">
    <source>
        <dbReference type="Proteomes" id="UP000735302"/>
    </source>
</evidence>
<dbReference type="EMBL" id="BLXT01000438">
    <property type="protein sequence ID" value="GFN77154.1"/>
    <property type="molecule type" value="Genomic_DNA"/>
</dbReference>